<gene>
    <name evidence="1" type="ORF">DY000_02009030</name>
</gene>
<comment type="caution">
    <text evidence="1">The sequence shown here is derived from an EMBL/GenBank/DDBJ whole genome shotgun (WGS) entry which is preliminary data.</text>
</comment>
<dbReference type="EMBL" id="QGKV02000832">
    <property type="protein sequence ID" value="KAF3543381.1"/>
    <property type="molecule type" value="Genomic_DNA"/>
</dbReference>
<name>A0ABQ7BU47_BRACR</name>
<dbReference type="Proteomes" id="UP000266723">
    <property type="component" value="Unassembled WGS sequence"/>
</dbReference>
<organism evidence="1 2">
    <name type="scientific">Brassica cretica</name>
    <name type="common">Mustard</name>
    <dbReference type="NCBI Taxonomy" id="69181"/>
    <lineage>
        <taxon>Eukaryota</taxon>
        <taxon>Viridiplantae</taxon>
        <taxon>Streptophyta</taxon>
        <taxon>Embryophyta</taxon>
        <taxon>Tracheophyta</taxon>
        <taxon>Spermatophyta</taxon>
        <taxon>Magnoliopsida</taxon>
        <taxon>eudicotyledons</taxon>
        <taxon>Gunneridae</taxon>
        <taxon>Pentapetalae</taxon>
        <taxon>rosids</taxon>
        <taxon>malvids</taxon>
        <taxon>Brassicales</taxon>
        <taxon>Brassicaceae</taxon>
        <taxon>Brassiceae</taxon>
        <taxon>Brassica</taxon>
    </lineage>
</organism>
<sequence length="66" mass="7314">MNTKVITEMVENHLMVVEVMVTKMELTKVRTQGKNAYGSVARGGGGHGRGDFMVMVFTELVKKEDP</sequence>
<protein>
    <submittedName>
        <fullName evidence="1">Uncharacterized protein</fullName>
    </submittedName>
</protein>
<proteinExistence type="predicted"/>
<accession>A0ABQ7BU47</accession>
<evidence type="ECO:0000313" key="1">
    <source>
        <dbReference type="EMBL" id="KAF3543381.1"/>
    </source>
</evidence>
<evidence type="ECO:0000313" key="2">
    <source>
        <dbReference type="Proteomes" id="UP000266723"/>
    </source>
</evidence>
<keyword evidence="2" id="KW-1185">Reference proteome</keyword>
<reference evidence="1 2" key="1">
    <citation type="journal article" date="2020" name="BMC Genomics">
        <title>Intraspecific diversification of the crop wild relative Brassica cretica Lam. using demographic model selection.</title>
        <authorList>
            <person name="Kioukis A."/>
            <person name="Michalopoulou V.A."/>
            <person name="Briers L."/>
            <person name="Pirintsos S."/>
            <person name="Studholme D.J."/>
            <person name="Pavlidis P."/>
            <person name="Sarris P.F."/>
        </authorList>
    </citation>
    <scope>NUCLEOTIDE SEQUENCE [LARGE SCALE GENOMIC DNA]</scope>
    <source>
        <strain evidence="2">cv. PFS-1207/04</strain>
    </source>
</reference>